<protein>
    <recommendedName>
        <fullName evidence="1">Xylose isomerase-like TIM barrel domain-containing protein</fullName>
    </recommendedName>
</protein>
<evidence type="ECO:0000313" key="3">
    <source>
        <dbReference type="Proteomes" id="UP000092024"/>
    </source>
</evidence>
<dbReference type="SUPFAM" id="SSF51658">
    <property type="entry name" value="Xylose isomerase-like"/>
    <property type="match status" value="1"/>
</dbReference>
<dbReference type="PANTHER" id="PTHR12110">
    <property type="entry name" value="HYDROXYPYRUVATE ISOMERASE"/>
    <property type="match status" value="1"/>
</dbReference>
<organism evidence="2 3">
    <name type="scientific">Paenibacillus oryzae</name>
    <dbReference type="NCBI Taxonomy" id="1844972"/>
    <lineage>
        <taxon>Bacteria</taxon>
        <taxon>Bacillati</taxon>
        <taxon>Bacillota</taxon>
        <taxon>Bacilli</taxon>
        <taxon>Bacillales</taxon>
        <taxon>Paenibacillaceae</taxon>
        <taxon>Paenibacillus</taxon>
    </lineage>
</organism>
<sequence length="346" mass="39628">MTPAWPSINRIYSRLKIICSKKAKYCLIFTFHRIILVHNSDDLQWKQSIQRIPSESAFYVYDHLSLIYSLIYEEGKFCIMQLGIIAPPEEISFIQAQKRKLRFLEFCVNEGDDVNAFCDRVRELEAWKDQYGIQVGSIGRWKSIRIDRNGNVLEEEVQRCFKLIDAAAELQCPSFVAGCNYVDELSLFDNCAAAIAFFSKLIAYASPKNVKISTYNCRKINFVHSPDIWRIIHGHLPQLGIKYDPSHAVFFGGDYLQETLEWGHRFYHVHLKGSLLINGVKVDEPPAGLDQTDWPSFLATLRAAGYDAGLSIEPRKSALSDHLADRGVDFSASYFRKLLLESLEEE</sequence>
<comment type="caution">
    <text evidence="2">The sequence shown here is derived from an EMBL/GenBank/DDBJ whole genome shotgun (WGS) entry which is preliminary data.</text>
</comment>
<accession>A0A1A5YRI1</accession>
<dbReference type="Proteomes" id="UP000092024">
    <property type="component" value="Unassembled WGS sequence"/>
</dbReference>
<feature type="domain" description="Xylose isomerase-like TIM barrel" evidence="1">
    <location>
        <begin position="102"/>
        <end position="329"/>
    </location>
</feature>
<dbReference type="Pfam" id="PF01261">
    <property type="entry name" value="AP_endonuc_2"/>
    <property type="match status" value="1"/>
</dbReference>
<dbReference type="EMBL" id="LYPA01000028">
    <property type="protein sequence ID" value="OBR68178.1"/>
    <property type="molecule type" value="Genomic_DNA"/>
</dbReference>
<evidence type="ECO:0000313" key="2">
    <source>
        <dbReference type="EMBL" id="OBR68178.1"/>
    </source>
</evidence>
<name>A0A1A5YRI1_9BACL</name>
<reference evidence="2 3" key="1">
    <citation type="submission" date="2016-05" db="EMBL/GenBank/DDBJ databases">
        <title>Paenibacillus oryzae. sp. nov., isolated from the rice root.</title>
        <authorList>
            <person name="Zhang J."/>
            <person name="Zhang X."/>
        </authorList>
    </citation>
    <scope>NUCLEOTIDE SEQUENCE [LARGE SCALE GENOMIC DNA]</scope>
    <source>
        <strain evidence="2 3">1DrF-4</strain>
    </source>
</reference>
<dbReference type="InterPro" id="IPR013022">
    <property type="entry name" value="Xyl_isomerase-like_TIM-brl"/>
</dbReference>
<dbReference type="AlphaFoldDB" id="A0A1A5YRI1"/>
<dbReference type="InterPro" id="IPR050312">
    <property type="entry name" value="IolE/XylAMocC-like"/>
</dbReference>
<gene>
    <name evidence="2" type="ORF">A7K91_10170</name>
</gene>
<evidence type="ECO:0000259" key="1">
    <source>
        <dbReference type="Pfam" id="PF01261"/>
    </source>
</evidence>
<keyword evidence="3" id="KW-1185">Reference proteome</keyword>
<proteinExistence type="predicted"/>
<dbReference type="STRING" id="1844972.A7K91_10170"/>
<dbReference type="PANTHER" id="PTHR12110:SF21">
    <property type="entry name" value="XYLOSE ISOMERASE-LIKE TIM BARREL DOMAIN-CONTAINING PROTEIN"/>
    <property type="match status" value="1"/>
</dbReference>
<dbReference type="InterPro" id="IPR036237">
    <property type="entry name" value="Xyl_isomerase-like_sf"/>
</dbReference>
<dbReference type="Gene3D" id="3.20.20.150">
    <property type="entry name" value="Divalent-metal-dependent TIM barrel enzymes"/>
    <property type="match status" value="1"/>
</dbReference>